<proteinExistence type="predicted"/>
<evidence type="ECO:0000313" key="2">
    <source>
        <dbReference type="EMBL" id="AZA92208.1"/>
    </source>
</evidence>
<protein>
    <recommendedName>
        <fullName evidence="4">CAAX amino terminal protease self- immunity</fullName>
    </recommendedName>
</protein>
<feature type="transmembrane region" description="Helical" evidence="1">
    <location>
        <begin position="32"/>
        <end position="53"/>
    </location>
</feature>
<sequence length="234" mass="27597">MKRDSSFFGVTDFLKFIYRPNYEMLDGSFGRAISRLLFLFFFVFVLRVLFIFADEFFIVTTLKKSIAQPDLKILLLSCSLIPIIEEIAFRLPLIFSPINLSFSTCILSFYAINTFFPVENQYDTGNYFFLRVLIAVIIGCIIWFVSKRYANALKIFYKRNPFLIIYTYSLVFAMMHIGNYVIQSDFLLTYIWIIMPIFISALLYSFARLKYGFLYSLFLHIINNLIPTIIYFII</sequence>
<feature type="transmembrane region" description="Helical" evidence="1">
    <location>
        <begin position="162"/>
        <end position="182"/>
    </location>
</feature>
<feature type="transmembrane region" description="Helical" evidence="1">
    <location>
        <begin position="213"/>
        <end position="233"/>
    </location>
</feature>
<name>A0AAD1DRU6_CHRNA</name>
<dbReference type="Proteomes" id="UP000278288">
    <property type="component" value="Chromosome"/>
</dbReference>
<dbReference type="AlphaFoldDB" id="A0AAD1DRU6"/>
<keyword evidence="3" id="KW-1185">Reference proteome</keyword>
<feature type="transmembrane region" description="Helical" evidence="1">
    <location>
        <begin position="98"/>
        <end position="116"/>
    </location>
</feature>
<dbReference type="EMBL" id="CP033923">
    <property type="protein sequence ID" value="AZA92208.1"/>
    <property type="molecule type" value="Genomic_DNA"/>
</dbReference>
<feature type="transmembrane region" description="Helical" evidence="1">
    <location>
        <begin position="188"/>
        <end position="206"/>
    </location>
</feature>
<gene>
    <name evidence="2" type="ORF">EG343_17100</name>
</gene>
<feature type="transmembrane region" description="Helical" evidence="1">
    <location>
        <begin position="128"/>
        <end position="150"/>
    </location>
</feature>
<evidence type="ECO:0000256" key="1">
    <source>
        <dbReference type="SAM" id="Phobius"/>
    </source>
</evidence>
<keyword evidence="1" id="KW-0812">Transmembrane</keyword>
<evidence type="ECO:0000313" key="3">
    <source>
        <dbReference type="Proteomes" id="UP000278288"/>
    </source>
</evidence>
<organism evidence="2 3">
    <name type="scientific">Chryseobacterium nakagawai</name>
    <dbReference type="NCBI Taxonomy" id="1241982"/>
    <lineage>
        <taxon>Bacteria</taxon>
        <taxon>Pseudomonadati</taxon>
        <taxon>Bacteroidota</taxon>
        <taxon>Flavobacteriia</taxon>
        <taxon>Flavobacteriales</taxon>
        <taxon>Weeksellaceae</taxon>
        <taxon>Chryseobacterium group</taxon>
        <taxon>Chryseobacterium</taxon>
    </lineage>
</organism>
<accession>A0AAD1DRU6</accession>
<keyword evidence="1" id="KW-1133">Transmembrane helix</keyword>
<keyword evidence="1" id="KW-0472">Membrane</keyword>
<reference evidence="2 3" key="1">
    <citation type="submission" date="2018-11" db="EMBL/GenBank/DDBJ databases">
        <title>Proposal to divide the Flavobacteriaceae and reorganize its genera based on Amino Acid Identity values calculated from whole genome sequences.</title>
        <authorList>
            <person name="Nicholson A.C."/>
            <person name="Gulvik C.A."/>
            <person name="Whitney A.M."/>
            <person name="Humrighouse B.W."/>
            <person name="Bell M."/>
            <person name="Holmes B."/>
            <person name="Steigerwalt A.G."/>
            <person name="Villarma A."/>
            <person name="Sheth M."/>
            <person name="Batra D."/>
            <person name="Pryor J."/>
            <person name="Bernardet J.-F."/>
            <person name="Hugo C."/>
            <person name="Kampfer P."/>
            <person name="Newman J."/>
            <person name="McQuiston J.R."/>
        </authorList>
    </citation>
    <scope>NUCLEOTIDE SEQUENCE [LARGE SCALE GENOMIC DNA]</scope>
    <source>
        <strain evidence="2 3">G0041</strain>
    </source>
</reference>
<evidence type="ECO:0008006" key="4">
    <source>
        <dbReference type="Google" id="ProtNLM"/>
    </source>
</evidence>
<dbReference type="KEGG" id="cnk:EG343_17100"/>